<proteinExistence type="predicted"/>
<protein>
    <submittedName>
        <fullName evidence="1">Uncharacterized protein</fullName>
    </submittedName>
</protein>
<dbReference type="EMBL" id="HBIB01046432">
    <property type="protein sequence ID" value="CAE0268178.1"/>
    <property type="molecule type" value="Transcribed_RNA"/>
</dbReference>
<accession>A0A7S3GJE2</accession>
<dbReference type="EMBL" id="HBIB01046430">
    <property type="protein sequence ID" value="CAE0268176.1"/>
    <property type="molecule type" value="Transcribed_RNA"/>
</dbReference>
<evidence type="ECO:0000313" key="2">
    <source>
        <dbReference type="EMBL" id="CAE0268178.1"/>
    </source>
</evidence>
<dbReference type="AlphaFoldDB" id="A0A7S3GJE2"/>
<evidence type="ECO:0000313" key="1">
    <source>
        <dbReference type="EMBL" id="CAE0268176.1"/>
    </source>
</evidence>
<name>A0A7S3GJE2_9EUKA</name>
<reference evidence="1" key="1">
    <citation type="submission" date="2021-01" db="EMBL/GenBank/DDBJ databases">
        <authorList>
            <person name="Corre E."/>
            <person name="Pelletier E."/>
            <person name="Niang G."/>
            <person name="Scheremetjew M."/>
            <person name="Finn R."/>
            <person name="Kale V."/>
            <person name="Holt S."/>
            <person name="Cochrane G."/>
            <person name="Meng A."/>
            <person name="Brown T."/>
            <person name="Cohen L."/>
        </authorList>
    </citation>
    <scope>NUCLEOTIDE SEQUENCE</scope>
    <source>
        <strain evidence="1">NIES-2562</strain>
    </source>
</reference>
<gene>
    <name evidence="1" type="ORF">PBIL07802_LOCUS30525</name>
    <name evidence="2" type="ORF">PBIL07802_LOCUS30527</name>
</gene>
<sequence length="113" mass="12243">MLEEQTRKWRENLTVSSSMLGSAPHSSSAHTTWLEQLSAAQCSGVHPRISRGFALFTMGTNKDTTDGCLARCSGVCPSLFSRRGLAPELSNFLQISTSPMYEAACNGVLKPFS</sequence>
<organism evidence="1">
    <name type="scientific">Palpitomonas bilix</name>
    <dbReference type="NCBI Taxonomy" id="652834"/>
    <lineage>
        <taxon>Eukaryota</taxon>
        <taxon>Eukaryota incertae sedis</taxon>
    </lineage>
</organism>